<dbReference type="SUPFAM" id="SSF51445">
    <property type="entry name" value="(Trans)glycosidases"/>
    <property type="match status" value="1"/>
</dbReference>
<dbReference type="PROSITE" id="PS00653">
    <property type="entry name" value="GLYCOSYL_HYDROL_F1_2"/>
    <property type="match status" value="1"/>
</dbReference>
<reference evidence="5 6" key="1">
    <citation type="submission" date="2023-09" db="EMBL/GenBank/DDBJ databases">
        <title>Nesidiocoris tenuis whole genome shotgun sequence.</title>
        <authorList>
            <person name="Shibata T."/>
            <person name="Shimoda M."/>
            <person name="Kobayashi T."/>
            <person name="Uehara T."/>
        </authorList>
    </citation>
    <scope>NUCLEOTIDE SEQUENCE [LARGE SCALE GENOMIC DNA]</scope>
    <source>
        <strain evidence="5 6">Japan</strain>
    </source>
</reference>
<dbReference type="InterPro" id="IPR017853">
    <property type="entry name" value="GH"/>
</dbReference>
<dbReference type="InterPro" id="IPR033132">
    <property type="entry name" value="GH_1_N_CS"/>
</dbReference>
<dbReference type="PRINTS" id="PR00131">
    <property type="entry name" value="GLHYDRLASE1"/>
</dbReference>
<protein>
    <submittedName>
        <fullName evidence="5">Glycoside hydrolases</fullName>
    </submittedName>
</protein>
<dbReference type="Proteomes" id="UP001307889">
    <property type="component" value="Chromosome 1"/>
</dbReference>
<evidence type="ECO:0000313" key="6">
    <source>
        <dbReference type="Proteomes" id="UP001307889"/>
    </source>
</evidence>
<evidence type="ECO:0000256" key="4">
    <source>
        <dbReference type="RuleBase" id="RU003690"/>
    </source>
</evidence>
<dbReference type="InterPro" id="IPR001360">
    <property type="entry name" value="Glyco_hydro_1"/>
</dbReference>
<dbReference type="GO" id="GO:0016787">
    <property type="term" value="F:hydrolase activity"/>
    <property type="evidence" value="ECO:0007669"/>
    <property type="project" value="UniProtKB-KW"/>
</dbReference>
<comment type="similarity">
    <text evidence="1 4">Belongs to the glycosyl hydrolase 1 family.</text>
</comment>
<name>A0ABN7AAA8_9HEMI</name>
<dbReference type="EMBL" id="AP028909">
    <property type="protein sequence ID" value="BES89247.1"/>
    <property type="molecule type" value="Genomic_DNA"/>
</dbReference>
<keyword evidence="3" id="KW-0326">Glycosidase</keyword>
<keyword evidence="6" id="KW-1185">Reference proteome</keyword>
<evidence type="ECO:0000256" key="1">
    <source>
        <dbReference type="ARBA" id="ARBA00010838"/>
    </source>
</evidence>
<dbReference type="PANTHER" id="PTHR10353">
    <property type="entry name" value="GLYCOSYL HYDROLASE"/>
    <property type="match status" value="1"/>
</dbReference>
<sequence length="466" mass="52903">MFPKGFIFGAATAAYQIEGAWNVDGKGPSIWDNITHTRPDFSKGNANGDVAADSYHKYKEDVSLMKYMGLKMYRFSISWSRILPNGRTNDINQAGLDYYTNLIDELLANDIEPMVTIYHWDLPQALQDIGGWLNPDIADIFADYADLVFRTYGSKVKWWVTLNEAYMAATGYGSDGFAPALTNLHGVGEYLAGHNMLRAHGKAYRLYKAKYSHFGGKVSMAFAGWFCVPWSDSLADREASERCHEFTYGWFSHPIYIGDYPPSMRVAINKNSQLEGRNTSRLPYFTAEEIREIKGSSDFYGLNHYTISLAKDGPSSNALTPSLEYDMRTTMGADPSWTPSAASWLKVVPQSLRLHVQTVKTKYNNPEIVITENGYADDGSRPTDDPERIKYLESYMAELRRGIYEDGCNVTAHLTWSLLDNFEWRDGYTVKFGLVSVDFASPNRTRSLKRSGYWLKDYVNMHKILY</sequence>
<accession>A0ABN7AAA8</accession>
<keyword evidence="2 5" id="KW-0378">Hydrolase</keyword>
<evidence type="ECO:0000313" key="5">
    <source>
        <dbReference type="EMBL" id="BES89247.1"/>
    </source>
</evidence>
<gene>
    <name evidence="5" type="ORF">NTJ_02054</name>
</gene>
<organism evidence="5 6">
    <name type="scientific">Nesidiocoris tenuis</name>
    <dbReference type="NCBI Taxonomy" id="355587"/>
    <lineage>
        <taxon>Eukaryota</taxon>
        <taxon>Metazoa</taxon>
        <taxon>Ecdysozoa</taxon>
        <taxon>Arthropoda</taxon>
        <taxon>Hexapoda</taxon>
        <taxon>Insecta</taxon>
        <taxon>Pterygota</taxon>
        <taxon>Neoptera</taxon>
        <taxon>Paraneoptera</taxon>
        <taxon>Hemiptera</taxon>
        <taxon>Heteroptera</taxon>
        <taxon>Panheteroptera</taxon>
        <taxon>Cimicomorpha</taxon>
        <taxon>Miridae</taxon>
        <taxon>Dicyphina</taxon>
        <taxon>Nesidiocoris</taxon>
    </lineage>
</organism>
<dbReference type="Pfam" id="PF00232">
    <property type="entry name" value="Glyco_hydro_1"/>
    <property type="match status" value="1"/>
</dbReference>
<evidence type="ECO:0000256" key="3">
    <source>
        <dbReference type="ARBA" id="ARBA00023295"/>
    </source>
</evidence>
<dbReference type="Gene3D" id="3.20.20.80">
    <property type="entry name" value="Glycosidases"/>
    <property type="match status" value="1"/>
</dbReference>
<evidence type="ECO:0000256" key="2">
    <source>
        <dbReference type="ARBA" id="ARBA00022801"/>
    </source>
</evidence>
<proteinExistence type="inferred from homology"/>
<dbReference type="PANTHER" id="PTHR10353:SF36">
    <property type="entry name" value="LP05116P"/>
    <property type="match status" value="1"/>
</dbReference>